<keyword evidence="2" id="KW-0313">Glucose metabolism</keyword>
<dbReference type="PANTHER" id="PTHR30344">
    <property type="entry name" value="6-PHOSPHOGLUCONOLACTONASE-RELATED"/>
    <property type="match status" value="1"/>
</dbReference>
<dbReference type="EC" id="3.1.1.31" evidence="3"/>
<dbReference type="STRING" id="865937.Gilli_0098"/>
<dbReference type="HOGENOM" id="CLU_038716_5_1_10"/>
<dbReference type="GO" id="GO:0006006">
    <property type="term" value="P:glucose metabolic process"/>
    <property type="evidence" value="ECO:0007669"/>
    <property type="project" value="UniProtKB-KW"/>
</dbReference>
<accession>H2BQT7</accession>
<evidence type="ECO:0000313" key="3">
    <source>
        <dbReference type="EMBL" id="EHQ04256.1"/>
    </source>
</evidence>
<keyword evidence="2" id="KW-0119">Carbohydrate metabolism</keyword>
<sequence length="383" mass="42226">MKPNMILLLAFAIIHTNSKGQNTIANENVEATPNVMYVGTYTKKEGHVNGQANGIYSVLQDPESGRLIFKETAAKITNPSFVKVSKNKQYLFAVSELGSKDAPSGFIYSYRIGEDYDLEMINKVSTESYAPCHIALDQSGNFVFVSNYVGGVVMVYKIKPDGSLKKVQRIDLENSSDSNAHSVTLSSDNKRAYIADLGNDKIWIYNFDPATGRLRLNSQAYVALSNGSGPRHFTLSANNKFAYSINEINSSVSVFSVLKEGGLKLIQNIPSLPEDFTEKNSAADIHIHPSGKFLYISNRGHNTIASYKIDKNTGNLKNIEYSPTFGKTPRNFAISENGKFLYVANQDSNTISIFNVDPRNGKLTTQLEPLEIKTPVCLEFVGA</sequence>
<evidence type="ECO:0000256" key="2">
    <source>
        <dbReference type="ARBA" id="ARBA00022526"/>
    </source>
</evidence>
<dbReference type="RefSeq" id="WP_006987148.1">
    <property type="nucleotide sequence ID" value="NZ_JH594605.1"/>
</dbReference>
<proteinExistence type="inferred from homology"/>
<evidence type="ECO:0000256" key="1">
    <source>
        <dbReference type="ARBA" id="ARBA00005564"/>
    </source>
</evidence>
<dbReference type="GO" id="GO:0017057">
    <property type="term" value="F:6-phosphogluconolactonase activity"/>
    <property type="evidence" value="ECO:0007669"/>
    <property type="project" value="UniProtKB-EC"/>
</dbReference>
<reference evidence="4" key="1">
    <citation type="journal article" date="2012" name="Stand. Genomic Sci.">
        <title>Genome sequence of the Antarctic rhodopsins-containing flavobacterium Gillisia limnaea type strain (R-8282(T)).</title>
        <authorList>
            <person name="Riedel T."/>
            <person name="Held B."/>
            <person name="Nolan M."/>
            <person name="Lucas S."/>
            <person name="Lapidus A."/>
            <person name="Tice H."/>
            <person name="Del Rio T.G."/>
            <person name="Cheng J.F."/>
            <person name="Han C."/>
            <person name="Tapia R."/>
            <person name="Goodwin L.A."/>
            <person name="Pitluck S."/>
            <person name="Liolios K."/>
            <person name="Mavromatis K."/>
            <person name="Pagani I."/>
            <person name="Ivanova N."/>
            <person name="Mikhailova N."/>
            <person name="Pati A."/>
            <person name="Chen A."/>
            <person name="Palaniappan K."/>
            <person name="Land M."/>
            <person name="Rohde M."/>
            <person name="Tindall B.J."/>
            <person name="Detter J.C."/>
            <person name="Goker M."/>
            <person name="Bristow J."/>
            <person name="Eisen J.A."/>
            <person name="Markowitz V."/>
            <person name="Hugenholtz P."/>
            <person name="Kyrpides N.C."/>
            <person name="Klenk H.P."/>
            <person name="Woyke T."/>
        </authorList>
    </citation>
    <scope>NUCLEOTIDE SEQUENCE [LARGE SCALE GENOMIC DNA]</scope>
    <source>
        <strain evidence="4">DSM 15749 / LMG 21470 / R-8282</strain>
    </source>
</reference>
<dbReference type="Proteomes" id="UP000003844">
    <property type="component" value="Unassembled WGS sequence"/>
</dbReference>
<dbReference type="InterPro" id="IPR019405">
    <property type="entry name" value="Lactonase_7-beta_prop"/>
</dbReference>
<evidence type="ECO:0000313" key="4">
    <source>
        <dbReference type="Proteomes" id="UP000003844"/>
    </source>
</evidence>
<dbReference type="Gene3D" id="2.130.10.10">
    <property type="entry name" value="YVTN repeat-like/Quinoprotein amine dehydrogenase"/>
    <property type="match status" value="1"/>
</dbReference>
<dbReference type="EMBL" id="JH594605">
    <property type="protein sequence ID" value="EHQ04256.1"/>
    <property type="molecule type" value="Genomic_DNA"/>
</dbReference>
<dbReference type="eggNOG" id="COG2706">
    <property type="taxonomic scope" value="Bacteria"/>
</dbReference>
<gene>
    <name evidence="3" type="ORF">Gilli_0098</name>
</gene>
<dbReference type="AlphaFoldDB" id="H2BQT7"/>
<dbReference type="PANTHER" id="PTHR30344:SF1">
    <property type="entry name" value="6-PHOSPHOGLUCONOLACTONASE"/>
    <property type="match status" value="1"/>
</dbReference>
<comment type="similarity">
    <text evidence="1">Belongs to the cycloisomerase 2 family.</text>
</comment>
<dbReference type="GO" id="GO:0005829">
    <property type="term" value="C:cytosol"/>
    <property type="evidence" value="ECO:0007669"/>
    <property type="project" value="TreeGrafter"/>
</dbReference>
<dbReference type="InterPro" id="IPR050282">
    <property type="entry name" value="Cycloisomerase_2"/>
</dbReference>
<protein>
    <submittedName>
        <fullName evidence="3">6-phosphogluconolactonase</fullName>
        <ecNumber evidence="3">3.1.1.31</ecNumber>
    </submittedName>
</protein>
<organism evidence="3 4">
    <name type="scientific">Gillisia limnaea (strain DSM 15749 / LMG 21470 / R-8282)</name>
    <dbReference type="NCBI Taxonomy" id="865937"/>
    <lineage>
        <taxon>Bacteria</taxon>
        <taxon>Pseudomonadati</taxon>
        <taxon>Bacteroidota</taxon>
        <taxon>Flavobacteriia</taxon>
        <taxon>Flavobacteriales</taxon>
        <taxon>Flavobacteriaceae</taxon>
        <taxon>Gillisia</taxon>
    </lineage>
</organism>
<keyword evidence="3" id="KW-0378">Hydrolase</keyword>
<dbReference type="Pfam" id="PF10282">
    <property type="entry name" value="Lactonase"/>
    <property type="match status" value="1"/>
</dbReference>
<dbReference type="InterPro" id="IPR011048">
    <property type="entry name" value="Haem_d1_sf"/>
</dbReference>
<dbReference type="SUPFAM" id="SSF51004">
    <property type="entry name" value="C-terminal (heme d1) domain of cytochrome cd1-nitrite reductase"/>
    <property type="match status" value="1"/>
</dbReference>
<dbReference type="InterPro" id="IPR015943">
    <property type="entry name" value="WD40/YVTN_repeat-like_dom_sf"/>
</dbReference>
<name>H2BQT7_GILLR</name>
<keyword evidence="4" id="KW-1185">Reference proteome</keyword>